<dbReference type="Proteomes" id="UP000478052">
    <property type="component" value="Unassembled WGS sequence"/>
</dbReference>
<accession>A0A6G0XZZ8</accession>
<keyword evidence="2" id="KW-1185">Reference proteome</keyword>
<evidence type="ECO:0000313" key="1">
    <source>
        <dbReference type="EMBL" id="KAF0746714.1"/>
    </source>
</evidence>
<dbReference type="AlphaFoldDB" id="A0A6G0XZZ8"/>
<protein>
    <submittedName>
        <fullName evidence="1">Uncharacterized protein</fullName>
    </submittedName>
</protein>
<name>A0A6G0XZZ8_APHCR</name>
<sequence>MAPSNTDLAEGIRKRGVVKGKLTRFGSFFDTFQRNEKRNYTELKLRLDKLETLFDEFDVVQTDIEGLDESGSQQEERIKFENELLHRSKPRGQHLALAIDVLNLTI</sequence>
<organism evidence="1 2">
    <name type="scientific">Aphis craccivora</name>
    <name type="common">Cowpea aphid</name>
    <dbReference type="NCBI Taxonomy" id="307492"/>
    <lineage>
        <taxon>Eukaryota</taxon>
        <taxon>Metazoa</taxon>
        <taxon>Ecdysozoa</taxon>
        <taxon>Arthropoda</taxon>
        <taxon>Hexapoda</taxon>
        <taxon>Insecta</taxon>
        <taxon>Pterygota</taxon>
        <taxon>Neoptera</taxon>
        <taxon>Paraneoptera</taxon>
        <taxon>Hemiptera</taxon>
        <taxon>Sternorrhyncha</taxon>
        <taxon>Aphidomorpha</taxon>
        <taxon>Aphidoidea</taxon>
        <taxon>Aphididae</taxon>
        <taxon>Aphidini</taxon>
        <taxon>Aphis</taxon>
        <taxon>Aphis</taxon>
    </lineage>
</organism>
<reference evidence="1 2" key="1">
    <citation type="submission" date="2019-08" db="EMBL/GenBank/DDBJ databases">
        <title>Whole genome of Aphis craccivora.</title>
        <authorList>
            <person name="Voronova N.V."/>
            <person name="Shulinski R.S."/>
            <person name="Bandarenka Y.V."/>
            <person name="Zhorov D.G."/>
            <person name="Warner D."/>
        </authorList>
    </citation>
    <scope>NUCLEOTIDE SEQUENCE [LARGE SCALE GENOMIC DNA]</scope>
    <source>
        <strain evidence="1">180601</strain>
        <tissue evidence="1">Whole Body</tissue>
    </source>
</reference>
<dbReference type="OrthoDB" id="6619543at2759"/>
<gene>
    <name evidence="1" type="ORF">FWK35_00020606</name>
</gene>
<proteinExistence type="predicted"/>
<dbReference type="EMBL" id="VUJU01007101">
    <property type="protein sequence ID" value="KAF0746714.1"/>
    <property type="molecule type" value="Genomic_DNA"/>
</dbReference>
<comment type="caution">
    <text evidence="1">The sequence shown here is derived from an EMBL/GenBank/DDBJ whole genome shotgun (WGS) entry which is preliminary data.</text>
</comment>
<evidence type="ECO:0000313" key="2">
    <source>
        <dbReference type="Proteomes" id="UP000478052"/>
    </source>
</evidence>